<dbReference type="PROSITE" id="PS51197">
    <property type="entry name" value="HTH_RRF2_2"/>
    <property type="match status" value="1"/>
</dbReference>
<dbReference type="RefSeq" id="WP_194555950.1">
    <property type="nucleotide sequence ID" value="NZ_JADKMY010000001.1"/>
</dbReference>
<evidence type="ECO:0000256" key="1">
    <source>
        <dbReference type="ARBA" id="ARBA00023125"/>
    </source>
</evidence>
<sequence length="151" mass="16606">MHFSRSTNLGLQIVAELSRQQAEASDSTRLTAAGISEALDASPTHVAKLISRLVDIGIVKSARGRSGGIHIVNGGLRCPLGQLIRHLEGQDFQVTRYIEPLTPKGSAQKKDHFRSILTDAEEKFYADLDRFTIADVLELNISGQHRMMKTP</sequence>
<evidence type="ECO:0000256" key="2">
    <source>
        <dbReference type="ARBA" id="ARBA00034078"/>
    </source>
</evidence>
<gene>
    <name evidence="3" type="ORF">IRY30_03285</name>
</gene>
<proteinExistence type="predicted"/>
<dbReference type="EMBL" id="JADKMY010000001">
    <property type="protein sequence ID" value="MBF4553107.1"/>
    <property type="molecule type" value="Genomic_DNA"/>
</dbReference>
<organism evidence="3 4">
    <name type="scientific">Corynebacterium suicordis DSM 45110</name>
    <dbReference type="NCBI Taxonomy" id="1121369"/>
    <lineage>
        <taxon>Bacteria</taxon>
        <taxon>Bacillati</taxon>
        <taxon>Actinomycetota</taxon>
        <taxon>Actinomycetes</taxon>
        <taxon>Mycobacteriales</taxon>
        <taxon>Corynebacteriaceae</taxon>
        <taxon>Corynebacterium</taxon>
    </lineage>
</organism>
<reference evidence="3 4" key="1">
    <citation type="submission" date="2020-10" db="EMBL/GenBank/DDBJ databases">
        <title>Novel species in genus Corynebacterium.</title>
        <authorList>
            <person name="Zhang G."/>
        </authorList>
    </citation>
    <scope>NUCLEOTIDE SEQUENCE [LARGE SCALE GENOMIC DNA]</scope>
    <source>
        <strain evidence="3 4">DSM 45110</strain>
    </source>
</reference>
<accession>A0ABR9ZKG3</accession>
<protein>
    <submittedName>
        <fullName evidence="3">Rrf2 family transcriptional regulator</fullName>
    </submittedName>
</protein>
<name>A0ABR9ZKG3_9CORY</name>
<comment type="caution">
    <text evidence="3">The sequence shown here is derived from an EMBL/GenBank/DDBJ whole genome shotgun (WGS) entry which is preliminary data.</text>
</comment>
<dbReference type="InterPro" id="IPR000944">
    <property type="entry name" value="Tscrpt_reg_Rrf2"/>
</dbReference>
<dbReference type="PROSITE" id="PS01332">
    <property type="entry name" value="HTH_RRF2_1"/>
    <property type="match status" value="1"/>
</dbReference>
<dbReference type="Gene3D" id="1.10.10.10">
    <property type="entry name" value="Winged helix-like DNA-binding domain superfamily/Winged helix DNA-binding domain"/>
    <property type="match status" value="1"/>
</dbReference>
<dbReference type="InterPro" id="IPR036388">
    <property type="entry name" value="WH-like_DNA-bd_sf"/>
</dbReference>
<dbReference type="PANTHER" id="PTHR33221">
    <property type="entry name" value="WINGED HELIX-TURN-HELIX TRANSCRIPTIONAL REGULATOR, RRF2 FAMILY"/>
    <property type="match status" value="1"/>
</dbReference>
<keyword evidence="1" id="KW-0238">DNA-binding</keyword>
<dbReference type="Proteomes" id="UP000635902">
    <property type="component" value="Unassembled WGS sequence"/>
</dbReference>
<evidence type="ECO:0000313" key="3">
    <source>
        <dbReference type="EMBL" id="MBF4553107.1"/>
    </source>
</evidence>
<dbReference type="InterPro" id="IPR036390">
    <property type="entry name" value="WH_DNA-bd_sf"/>
</dbReference>
<dbReference type="Pfam" id="PF02082">
    <property type="entry name" value="Rrf2"/>
    <property type="match status" value="1"/>
</dbReference>
<dbReference type="PANTHER" id="PTHR33221:SF4">
    <property type="entry name" value="HTH-TYPE TRANSCRIPTIONAL REPRESSOR NSRR"/>
    <property type="match status" value="1"/>
</dbReference>
<dbReference type="InterPro" id="IPR030489">
    <property type="entry name" value="TR_Rrf2-type_CS"/>
</dbReference>
<keyword evidence="4" id="KW-1185">Reference proteome</keyword>
<dbReference type="SUPFAM" id="SSF46785">
    <property type="entry name" value="Winged helix' DNA-binding domain"/>
    <property type="match status" value="1"/>
</dbReference>
<evidence type="ECO:0000313" key="4">
    <source>
        <dbReference type="Proteomes" id="UP000635902"/>
    </source>
</evidence>
<comment type="cofactor">
    <cofactor evidence="2">
        <name>[2Fe-2S] cluster</name>
        <dbReference type="ChEBI" id="CHEBI:190135"/>
    </cofactor>
</comment>